<evidence type="ECO:0000256" key="1">
    <source>
        <dbReference type="ARBA" id="ARBA00004651"/>
    </source>
</evidence>
<organism evidence="10 11">
    <name type="scientific">Anopheles coluzzii</name>
    <name type="common">African malaria mosquito</name>
    <dbReference type="NCBI Taxonomy" id="1518534"/>
    <lineage>
        <taxon>Eukaryota</taxon>
        <taxon>Metazoa</taxon>
        <taxon>Ecdysozoa</taxon>
        <taxon>Arthropoda</taxon>
        <taxon>Hexapoda</taxon>
        <taxon>Insecta</taxon>
        <taxon>Pterygota</taxon>
        <taxon>Neoptera</taxon>
        <taxon>Endopterygota</taxon>
        <taxon>Diptera</taxon>
        <taxon>Nematocera</taxon>
        <taxon>Culicoidea</taxon>
        <taxon>Culicidae</taxon>
        <taxon>Anophelinae</taxon>
        <taxon>Anopheles</taxon>
    </lineage>
</organism>
<keyword evidence="2" id="KW-1003">Cell membrane</keyword>
<dbReference type="EnsemblMetazoa" id="ACON029174-RA">
    <property type="protein sequence ID" value="ACON029174-PA"/>
    <property type="gene ID" value="ACON029174"/>
</dbReference>
<dbReference type="PANTHER" id="PTHR42643">
    <property type="entry name" value="IONOTROPIC RECEPTOR 20A-RELATED"/>
    <property type="match status" value="1"/>
</dbReference>
<evidence type="ECO:0000256" key="8">
    <source>
        <dbReference type="SAM" id="Phobius"/>
    </source>
</evidence>
<feature type="transmembrane region" description="Helical" evidence="8">
    <location>
        <begin position="306"/>
        <end position="326"/>
    </location>
</feature>
<feature type="chain" id="PRO_5026288287" description="Ionotropic glutamate receptor C-terminal domain-containing protein" evidence="9">
    <location>
        <begin position="20"/>
        <end position="562"/>
    </location>
</feature>
<evidence type="ECO:0000256" key="5">
    <source>
        <dbReference type="ARBA" id="ARBA00023136"/>
    </source>
</evidence>
<feature type="transmembrane region" description="Helical" evidence="8">
    <location>
        <begin position="355"/>
        <end position="379"/>
    </location>
</feature>
<dbReference type="Proteomes" id="UP001105220">
    <property type="component" value="Unplaced"/>
</dbReference>
<evidence type="ECO:0000256" key="2">
    <source>
        <dbReference type="ARBA" id="ARBA00022475"/>
    </source>
</evidence>
<name>A0A6E8WCA4_ANOCL</name>
<evidence type="ECO:0000256" key="7">
    <source>
        <dbReference type="ARBA" id="ARBA00023180"/>
    </source>
</evidence>
<proteinExistence type="predicted"/>
<dbReference type="VEuPathDB" id="VectorBase:ACON029174"/>
<reference evidence="10" key="2">
    <citation type="submission" date="2020-05" db="UniProtKB">
        <authorList>
            <consortium name="EnsemblMetazoa"/>
        </authorList>
    </citation>
    <scope>IDENTIFICATION</scope>
    <source>
        <strain evidence="10">Ngousso</strain>
    </source>
</reference>
<evidence type="ECO:0008006" key="12">
    <source>
        <dbReference type="Google" id="ProtNLM"/>
    </source>
</evidence>
<evidence type="ECO:0000313" key="11">
    <source>
        <dbReference type="Proteomes" id="UP001105220"/>
    </source>
</evidence>
<keyword evidence="7" id="KW-0325">Glycoprotein</keyword>
<protein>
    <recommendedName>
        <fullName evidence="12">Ionotropic glutamate receptor C-terminal domain-containing protein</fullName>
    </recommendedName>
</protein>
<feature type="signal peptide" evidence="9">
    <location>
        <begin position="1"/>
        <end position="19"/>
    </location>
</feature>
<evidence type="ECO:0000256" key="6">
    <source>
        <dbReference type="ARBA" id="ARBA00023170"/>
    </source>
</evidence>
<keyword evidence="11" id="KW-1185">Reference proteome</keyword>
<keyword evidence="4 8" id="KW-1133">Transmembrane helix</keyword>
<keyword evidence="9" id="KW-0732">Signal</keyword>
<reference key="1">
    <citation type="journal article" date="2019" name="Genes (Basel)">
        <title>A High-Quality De novo Genome Assembly from a Single Mosquito Using PacBio Sequencing.</title>
        <authorList>
            <person name="Kingan S.B."/>
            <person name="Heaton H."/>
            <person name="Cudini J."/>
            <person name="Lambert C.C."/>
            <person name="Baybayan P."/>
            <person name="Galvin B.D."/>
            <person name="Durbin R."/>
            <person name="Korlach J."/>
            <person name="Lawniczak M.K.N."/>
        </authorList>
    </citation>
    <scope>NUCLEOTIDE SEQUENCE [LARGE SCALE GENOMIC DNA]</scope>
    <source>
        <strain>Mali-NIH</strain>
    </source>
</reference>
<dbReference type="InterPro" id="IPR052192">
    <property type="entry name" value="Insect_Ionotropic_Sensory_Rcpt"/>
</dbReference>
<keyword evidence="5 8" id="KW-0472">Membrane</keyword>
<evidence type="ECO:0000256" key="4">
    <source>
        <dbReference type="ARBA" id="ARBA00022989"/>
    </source>
</evidence>
<dbReference type="AlphaFoldDB" id="A0A6E8WCA4"/>
<keyword evidence="6" id="KW-0675">Receptor</keyword>
<evidence type="ECO:0000313" key="10">
    <source>
        <dbReference type="EnsemblMetazoa" id="ACON029174-PA"/>
    </source>
</evidence>
<dbReference type="GO" id="GO:0005886">
    <property type="term" value="C:plasma membrane"/>
    <property type="evidence" value="ECO:0007669"/>
    <property type="project" value="UniProtKB-SubCell"/>
</dbReference>
<accession>A0A6E8WCA4</accession>
<keyword evidence="3 8" id="KW-0812">Transmembrane</keyword>
<evidence type="ECO:0000256" key="3">
    <source>
        <dbReference type="ARBA" id="ARBA00022692"/>
    </source>
</evidence>
<evidence type="ECO:0000256" key="9">
    <source>
        <dbReference type="SAM" id="SignalP"/>
    </source>
</evidence>
<dbReference type="PANTHER" id="PTHR42643:SF41">
    <property type="entry name" value="IONOTROPIC RECEPTOR 20A-RELATED"/>
    <property type="match status" value="1"/>
</dbReference>
<comment type="subcellular location">
    <subcellularLocation>
        <location evidence="1">Cell membrane</location>
        <topology evidence="1">Multi-pass membrane protein</topology>
    </subcellularLocation>
</comment>
<sequence length="562" mass="65559">MKQHIRLFMFSFLASRVVCEHFVTEAFLIARRVVDRLEREQTHDILCVNCNEQVFEDVVTRLQNERPYVALRRITLVSGTINILDSMQEMHRKPSLVLQCCTNGTYCHWGESFWYSNPNKYSIYIQLFHGVDNTHIIKYGSELKRGGIIKVLQFVAPSKNHTKARVYVTGALVEKRITVSNDSDAENRLFDGTLTNYRNFVYEVGIVPMLAHVYRTGNNFRNLEISAFLTILEKQGAKYRFHREIELNKLLHKMLSGKMHVLLNPVETSKKVFEVAYWKDIQEYCIVLPRRYERMHLQLLLSPFKWQIWLVIVVILVAIQVVSFMFPERVPSYLILKCFFGGGEPEHSLATGNRLIVCVICVLIFLLTETYQAILLSLMSADPFEKNPETVNEFIEQNQTLIITKRANLPNLLPAKLEPLLKEVDQMDVDITLQNASIVSCDLAHFLNTNPYEWTLPVKADLIVIKPRVYYRMKHIIFSWTCPAVRDYQRYMDIMYDVGLYHRQLQIWFPKKMYIRREQTFNDLIVLTDDLIPVWELLGTGLSVSLACFIAEILVSKLKKVK</sequence>